<evidence type="ECO:0000313" key="5">
    <source>
        <dbReference type="EMBL" id="RZC82812.1"/>
    </source>
</evidence>
<gene>
    <name evidence="5" type="ORF">C5167_045599</name>
</gene>
<comment type="catalytic activity">
    <reaction evidence="1">
        <text>(6R)-5,10-methylene-5,6,7,8-tetrahydrofolate + glycine + H2O = (6S)-5,6,7,8-tetrahydrofolate + L-serine</text>
        <dbReference type="Rhea" id="RHEA:15481"/>
        <dbReference type="ChEBI" id="CHEBI:15377"/>
        <dbReference type="ChEBI" id="CHEBI:15636"/>
        <dbReference type="ChEBI" id="CHEBI:33384"/>
        <dbReference type="ChEBI" id="CHEBI:57305"/>
        <dbReference type="ChEBI" id="CHEBI:57453"/>
        <dbReference type="EC" id="2.1.2.1"/>
    </reaction>
</comment>
<dbReference type="PANTHER" id="PTHR11680:SF28">
    <property type="entry name" value="SERINE HYDROXYMETHYLTRANSFERASE, MITOCHONDRIAL"/>
    <property type="match status" value="1"/>
</dbReference>
<dbReference type="Gramene" id="RZC82812">
    <property type="protein sequence ID" value="RZC82812"/>
    <property type="gene ID" value="C5167_045599"/>
</dbReference>
<dbReference type="GO" id="GO:0030170">
    <property type="term" value="F:pyridoxal phosphate binding"/>
    <property type="evidence" value="ECO:0007669"/>
    <property type="project" value="TreeGrafter"/>
</dbReference>
<dbReference type="GO" id="GO:0004372">
    <property type="term" value="F:glycine hydroxymethyltransferase activity"/>
    <property type="evidence" value="ECO:0007669"/>
    <property type="project" value="UniProtKB-EC"/>
</dbReference>
<keyword evidence="3" id="KW-0663">Pyridoxal phosphate</keyword>
<evidence type="ECO:0000259" key="4">
    <source>
        <dbReference type="Pfam" id="PF00464"/>
    </source>
</evidence>
<name>A0A4Y7LDP7_PAPSO</name>
<keyword evidence="6" id="KW-1185">Reference proteome</keyword>
<dbReference type="InterPro" id="IPR015424">
    <property type="entry name" value="PyrdxlP-dep_Trfase"/>
</dbReference>
<dbReference type="Pfam" id="PF00464">
    <property type="entry name" value="SHMT"/>
    <property type="match status" value="1"/>
</dbReference>
<dbReference type="GO" id="GO:0005739">
    <property type="term" value="C:mitochondrion"/>
    <property type="evidence" value="ECO:0007669"/>
    <property type="project" value="TreeGrafter"/>
</dbReference>
<evidence type="ECO:0000256" key="1">
    <source>
        <dbReference type="ARBA" id="ARBA00001528"/>
    </source>
</evidence>
<feature type="domain" description="Serine hydroxymethyltransferase-like" evidence="4">
    <location>
        <begin position="2"/>
        <end position="55"/>
    </location>
</feature>
<dbReference type="GO" id="GO:0019264">
    <property type="term" value="P:glycine biosynthetic process from serine"/>
    <property type="evidence" value="ECO:0007669"/>
    <property type="project" value="TreeGrafter"/>
</dbReference>
<dbReference type="SUPFAM" id="SSF53383">
    <property type="entry name" value="PLP-dependent transferases"/>
    <property type="match status" value="1"/>
</dbReference>
<evidence type="ECO:0000256" key="3">
    <source>
        <dbReference type="ARBA" id="ARBA00022898"/>
    </source>
</evidence>
<organism evidence="5 6">
    <name type="scientific">Papaver somniferum</name>
    <name type="common">Opium poppy</name>
    <dbReference type="NCBI Taxonomy" id="3469"/>
    <lineage>
        <taxon>Eukaryota</taxon>
        <taxon>Viridiplantae</taxon>
        <taxon>Streptophyta</taxon>
        <taxon>Embryophyta</taxon>
        <taxon>Tracheophyta</taxon>
        <taxon>Spermatophyta</taxon>
        <taxon>Magnoliopsida</taxon>
        <taxon>Ranunculales</taxon>
        <taxon>Papaveraceae</taxon>
        <taxon>Papaveroideae</taxon>
        <taxon>Papaver</taxon>
    </lineage>
</organism>
<accession>A0A4Y7LDP7</accession>
<dbReference type="STRING" id="3469.A0A4Y7LDP7"/>
<reference evidence="5 6" key="1">
    <citation type="journal article" date="2018" name="Science">
        <title>The opium poppy genome and morphinan production.</title>
        <authorList>
            <person name="Guo L."/>
            <person name="Winzer T."/>
            <person name="Yang X."/>
            <person name="Li Y."/>
            <person name="Ning Z."/>
            <person name="He Z."/>
            <person name="Teodor R."/>
            <person name="Lu Y."/>
            <person name="Bowser T.A."/>
            <person name="Graham I.A."/>
            <person name="Ye K."/>
        </authorList>
    </citation>
    <scope>NUCLEOTIDE SEQUENCE [LARGE SCALE GENOMIC DNA]</scope>
    <source>
        <strain evidence="6">cv. HN1</strain>
        <tissue evidence="5">Leaves</tissue>
    </source>
</reference>
<dbReference type="InterPro" id="IPR015422">
    <property type="entry name" value="PyrdxlP-dep_Trfase_small"/>
</dbReference>
<dbReference type="Proteomes" id="UP000316621">
    <property type="component" value="Chromosome 11"/>
</dbReference>
<dbReference type="InterPro" id="IPR049943">
    <property type="entry name" value="Ser_HO-MeTrfase-like"/>
</dbReference>
<dbReference type="AlphaFoldDB" id="A0A4Y7LDP7"/>
<evidence type="ECO:0000256" key="2">
    <source>
        <dbReference type="ARBA" id="ARBA00001933"/>
    </source>
</evidence>
<dbReference type="Gene3D" id="3.90.1150.10">
    <property type="entry name" value="Aspartate Aminotransferase, domain 1"/>
    <property type="match status" value="1"/>
</dbReference>
<comment type="cofactor">
    <cofactor evidence="2">
        <name>pyridoxal 5'-phosphate</name>
        <dbReference type="ChEBI" id="CHEBI:597326"/>
    </cofactor>
</comment>
<dbReference type="EMBL" id="CM010725">
    <property type="protein sequence ID" value="RZC82812.1"/>
    <property type="molecule type" value="Genomic_DNA"/>
</dbReference>
<dbReference type="PANTHER" id="PTHR11680">
    <property type="entry name" value="SERINE HYDROXYMETHYLTRANSFERASE"/>
    <property type="match status" value="1"/>
</dbReference>
<dbReference type="InterPro" id="IPR039429">
    <property type="entry name" value="SHMT-like_dom"/>
</dbReference>
<sequence length="114" mass="13072">MMQAITLEYKAYQEHVLKNCSQFVETLNALGYDLVSGGTENHLLVLVNLKNKHVQQLDGTANKTTVPGGCDYHGSWWRLNWKPCSDYWIVRHPDHVRKNKNQLVRLVLPGLLDS</sequence>
<protein>
    <recommendedName>
        <fullName evidence="4">Serine hydroxymethyltransferase-like domain-containing protein</fullName>
    </recommendedName>
</protein>
<dbReference type="GO" id="GO:0046653">
    <property type="term" value="P:tetrahydrofolate metabolic process"/>
    <property type="evidence" value="ECO:0007669"/>
    <property type="project" value="TreeGrafter"/>
</dbReference>
<proteinExistence type="predicted"/>
<evidence type="ECO:0000313" key="6">
    <source>
        <dbReference type="Proteomes" id="UP000316621"/>
    </source>
</evidence>